<reference evidence="2" key="1">
    <citation type="submission" date="2025-08" db="UniProtKB">
        <authorList>
            <consortium name="Ensembl"/>
        </authorList>
    </citation>
    <scope>IDENTIFICATION</scope>
</reference>
<dbReference type="PANTHER" id="PTHR21301:SF10">
    <property type="entry name" value="REVERSE TRANSCRIPTASE DOMAIN-CONTAINING PROTEIN"/>
    <property type="match status" value="1"/>
</dbReference>
<feature type="domain" description="Reverse transcriptase" evidence="1">
    <location>
        <begin position="1"/>
        <end position="381"/>
    </location>
</feature>
<proteinExistence type="predicted"/>
<dbReference type="PANTHER" id="PTHR21301">
    <property type="entry name" value="REVERSE TRANSCRIPTASE"/>
    <property type="match status" value="1"/>
</dbReference>
<dbReference type="PROSITE" id="PS50878">
    <property type="entry name" value="RT_POL"/>
    <property type="match status" value="1"/>
</dbReference>
<keyword evidence="3" id="KW-1185">Reference proteome</keyword>
<dbReference type="Proteomes" id="UP001108240">
    <property type="component" value="Unplaced"/>
</dbReference>
<dbReference type="AlphaFoldDB" id="A0A9J7YMY0"/>
<dbReference type="OMA" id="RETYWIH"/>
<reference evidence="2" key="2">
    <citation type="submission" date="2025-09" db="UniProtKB">
        <authorList>
            <consortium name="Ensembl"/>
        </authorList>
    </citation>
    <scope>IDENTIFICATION</scope>
</reference>
<evidence type="ECO:0000313" key="2">
    <source>
        <dbReference type="Ensembl" id="ENSCCRP00000118670.1"/>
    </source>
</evidence>
<dbReference type="InterPro" id="IPR000477">
    <property type="entry name" value="RT_dom"/>
</dbReference>
<accession>A0A9J7YMY0</accession>
<name>A0A9J7YMY0_CYPCA</name>
<dbReference type="Ensembl" id="ENSCCRT00000111203.1">
    <property type="protein sequence ID" value="ENSCCRP00000118670.1"/>
    <property type="gene ID" value="ENSCCRG00000057740.1"/>
</dbReference>
<sequence>MKLRYFFSKSESGLSTTPFRPKSNFCPNVSNHTIHTFCRLVEQEVMEVCSSSNKISHNLSLNEKIALTELISDPSIIIKPADKGGAIVIQDTKKYQHEILSQLQNIKFYKKLPSDPTNIYQSEILSFLTNAKTEGWISQSEFKFLYCQHPIRPVFYTLPKIHKRLIDPPGRPIVAQTNSLLSPLSQYVDFFIKPFVYSLPTYIRDSTDFINKISELYDLPDISLLITLDITSLYTNISHEKGLIALRHYLSLREDSSPPSDFIIEMSSYLLKYNYFSFDKDFFLQISGTAMGSNFAPNYANLFMGLFEESYVLNTENNPFYSKIIKWYRYIDDIFCIFLGDHDEAREFVTYLNSLVDDLDFTSEINSSRVHFLDMWIQKNEGSLTTTLYTK</sequence>
<evidence type="ECO:0000259" key="1">
    <source>
        <dbReference type="PROSITE" id="PS50878"/>
    </source>
</evidence>
<organism evidence="2 3">
    <name type="scientific">Cyprinus carpio carpio</name>
    <dbReference type="NCBI Taxonomy" id="630221"/>
    <lineage>
        <taxon>Eukaryota</taxon>
        <taxon>Metazoa</taxon>
        <taxon>Chordata</taxon>
        <taxon>Craniata</taxon>
        <taxon>Vertebrata</taxon>
        <taxon>Euteleostomi</taxon>
        <taxon>Actinopterygii</taxon>
        <taxon>Neopterygii</taxon>
        <taxon>Teleostei</taxon>
        <taxon>Ostariophysi</taxon>
        <taxon>Cypriniformes</taxon>
        <taxon>Cyprinidae</taxon>
        <taxon>Cyprininae</taxon>
        <taxon>Cyprinus</taxon>
    </lineage>
</organism>
<evidence type="ECO:0000313" key="3">
    <source>
        <dbReference type="Proteomes" id="UP001108240"/>
    </source>
</evidence>
<dbReference type="GeneTree" id="ENSGT00940000154669"/>
<protein>
    <recommendedName>
        <fullName evidence="1">Reverse transcriptase domain-containing protein</fullName>
    </recommendedName>
</protein>